<dbReference type="InterPro" id="IPR013096">
    <property type="entry name" value="Cupin_2"/>
</dbReference>
<dbReference type="PANTHER" id="PTHR46797">
    <property type="entry name" value="HTH-TYPE TRANSCRIPTIONAL REGULATOR"/>
    <property type="match status" value="1"/>
</dbReference>
<protein>
    <submittedName>
        <fullName evidence="5">Helix-turn-helix domain-containing protein</fullName>
    </submittedName>
</protein>
<sequence>MKEDTIAQNLRRIRTEQGLSLSKAADLTGVSKAMLGQIERQESSPTIATLWKISEGFHVPLTALLQENSDDEGPTVRFPGSISVRIVFPFDPKLAEETFEITLKPGQFHKSEAHEEGLVEDIYVLSGGVELQYGAETLQLGAGRGFRFAADQAHSYRGLDEGAVFLNIHHYARREL</sequence>
<evidence type="ECO:0000256" key="3">
    <source>
        <dbReference type="ARBA" id="ARBA00023163"/>
    </source>
</evidence>
<dbReference type="Pfam" id="PF01381">
    <property type="entry name" value="HTH_3"/>
    <property type="match status" value="1"/>
</dbReference>
<evidence type="ECO:0000313" key="6">
    <source>
        <dbReference type="Proteomes" id="UP000436694"/>
    </source>
</evidence>
<dbReference type="GO" id="GO:0003677">
    <property type="term" value="F:DNA binding"/>
    <property type="evidence" value="ECO:0007669"/>
    <property type="project" value="UniProtKB-KW"/>
</dbReference>
<proteinExistence type="predicted"/>
<evidence type="ECO:0000313" key="5">
    <source>
        <dbReference type="EMBL" id="MQY43552.1"/>
    </source>
</evidence>
<keyword evidence="1" id="KW-0805">Transcription regulation</keyword>
<dbReference type="InterPro" id="IPR014710">
    <property type="entry name" value="RmlC-like_jellyroll"/>
</dbReference>
<dbReference type="Proteomes" id="UP000436694">
    <property type="component" value="Unassembled WGS sequence"/>
</dbReference>
<dbReference type="Pfam" id="PF07883">
    <property type="entry name" value="Cupin_2"/>
    <property type="match status" value="1"/>
</dbReference>
<evidence type="ECO:0000256" key="1">
    <source>
        <dbReference type="ARBA" id="ARBA00023015"/>
    </source>
</evidence>
<dbReference type="SUPFAM" id="SSF47413">
    <property type="entry name" value="lambda repressor-like DNA-binding domains"/>
    <property type="match status" value="1"/>
</dbReference>
<feature type="domain" description="HTH cro/C1-type" evidence="4">
    <location>
        <begin position="10"/>
        <end position="64"/>
    </location>
</feature>
<dbReference type="CDD" id="cd02209">
    <property type="entry name" value="cupin_XRE_C"/>
    <property type="match status" value="1"/>
</dbReference>
<dbReference type="GO" id="GO:0003700">
    <property type="term" value="F:DNA-binding transcription factor activity"/>
    <property type="evidence" value="ECO:0007669"/>
    <property type="project" value="TreeGrafter"/>
</dbReference>
<dbReference type="SMART" id="SM00530">
    <property type="entry name" value="HTH_XRE"/>
    <property type="match status" value="1"/>
</dbReference>
<keyword evidence="6" id="KW-1185">Reference proteome</keyword>
<dbReference type="AlphaFoldDB" id="A0A844AZW5"/>
<dbReference type="CDD" id="cd00093">
    <property type="entry name" value="HTH_XRE"/>
    <property type="match status" value="1"/>
</dbReference>
<accession>A0A844AZW5</accession>
<dbReference type="GO" id="GO:0005829">
    <property type="term" value="C:cytosol"/>
    <property type="evidence" value="ECO:0007669"/>
    <property type="project" value="TreeGrafter"/>
</dbReference>
<evidence type="ECO:0000259" key="4">
    <source>
        <dbReference type="PROSITE" id="PS50943"/>
    </source>
</evidence>
<dbReference type="PROSITE" id="PS50943">
    <property type="entry name" value="HTH_CROC1"/>
    <property type="match status" value="1"/>
</dbReference>
<gene>
    <name evidence="5" type="ORF">GG681_12970</name>
</gene>
<keyword evidence="2" id="KW-0238">DNA-binding</keyword>
<organism evidence="5 6">
    <name type="scientific">Tritonibacter aquimaris</name>
    <dbReference type="NCBI Taxonomy" id="2663379"/>
    <lineage>
        <taxon>Bacteria</taxon>
        <taxon>Pseudomonadati</taxon>
        <taxon>Pseudomonadota</taxon>
        <taxon>Alphaproteobacteria</taxon>
        <taxon>Rhodobacterales</taxon>
        <taxon>Paracoccaceae</taxon>
        <taxon>Tritonibacter</taxon>
    </lineage>
</organism>
<reference evidence="5 6" key="1">
    <citation type="submission" date="2019-10" db="EMBL/GenBank/DDBJ databases">
        <title>Epibacterium sp. nov., isolated from seawater.</title>
        <authorList>
            <person name="Zhang X."/>
            <person name="Li N."/>
        </authorList>
    </citation>
    <scope>NUCLEOTIDE SEQUENCE [LARGE SCALE GENOMIC DNA]</scope>
    <source>
        <strain evidence="5 6">SM1969</strain>
    </source>
</reference>
<dbReference type="SUPFAM" id="SSF51182">
    <property type="entry name" value="RmlC-like cupins"/>
    <property type="match status" value="1"/>
</dbReference>
<dbReference type="InterPro" id="IPR011051">
    <property type="entry name" value="RmlC_Cupin_sf"/>
</dbReference>
<dbReference type="Gene3D" id="1.10.260.40">
    <property type="entry name" value="lambda repressor-like DNA-binding domains"/>
    <property type="match status" value="1"/>
</dbReference>
<dbReference type="Gene3D" id="2.60.120.10">
    <property type="entry name" value="Jelly Rolls"/>
    <property type="match status" value="1"/>
</dbReference>
<dbReference type="EMBL" id="WIXK01000006">
    <property type="protein sequence ID" value="MQY43552.1"/>
    <property type="molecule type" value="Genomic_DNA"/>
</dbReference>
<evidence type="ECO:0000256" key="2">
    <source>
        <dbReference type="ARBA" id="ARBA00023125"/>
    </source>
</evidence>
<keyword evidence="3" id="KW-0804">Transcription</keyword>
<dbReference type="PANTHER" id="PTHR46797:SF23">
    <property type="entry name" value="HTH-TYPE TRANSCRIPTIONAL REGULATOR SUTR"/>
    <property type="match status" value="1"/>
</dbReference>
<dbReference type="InterPro" id="IPR050807">
    <property type="entry name" value="TransReg_Diox_bact_type"/>
</dbReference>
<name>A0A844AZW5_9RHOB</name>
<dbReference type="RefSeq" id="WP_153548445.1">
    <property type="nucleotide sequence ID" value="NZ_WIXK01000006.1"/>
</dbReference>
<dbReference type="InterPro" id="IPR001387">
    <property type="entry name" value="Cro/C1-type_HTH"/>
</dbReference>
<comment type="caution">
    <text evidence="5">The sequence shown here is derived from an EMBL/GenBank/DDBJ whole genome shotgun (WGS) entry which is preliminary data.</text>
</comment>
<dbReference type="InterPro" id="IPR010982">
    <property type="entry name" value="Lambda_DNA-bd_dom_sf"/>
</dbReference>